<reference evidence="1" key="1">
    <citation type="submission" date="2023-08" db="EMBL/GenBank/DDBJ databases">
        <title>Reference Genome Resource for the Citrus Pathogen Phytophthora citrophthora.</title>
        <authorList>
            <person name="Moller H."/>
            <person name="Coetzee B."/>
            <person name="Rose L.J."/>
            <person name="Van Niekerk J.M."/>
        </authorList>
    </citation>
    <scope>NUCLEOTIDE SEQUENCE</scope>
    <source>
        <strain evidence="1">STE-U-9442</strain>
    </source>
</reference>
<comment type="caution">
    <text evidence="1">The sequence shown here is derived from an EMBL/GenBank/DDBJ whole genome shotgun (WGS) entry which is preliminary data.</text>
</comment>
<dbReference type="Proteomes" id="UP001259832">
    <property type="component" value="Unassembled WGS sequence"/>
</dbReference>
<organism evidence="1 2">
    <name type="scientific">Phytophthora citrophthora</name>
    <dbReference type="NCBI Taxonomy" id="4793"/>
    <lineage>
        <taxon>Eukaryota</taxon>
        <taxon>Sar</taxon>
        <taxon>Stramenopiles</taxon>
        <taxon>Oomycota</taxon>
        <taxon>Peronosporomycetes</taxon>
        <taxon>Peronosporales</taxon>
        <taxon>Peronosporaceae</taxon>
        <taxon>Phytophthora</taxon>
    </lineage>
</organism>
<evidence type="ECO:0000313" key="1">
    <source>
        <dbReference type="EMBL" id="KAK1944343.1"/>
    </source>
</evidence>
<dbReference type="EMBL" id="JASMQC010000006">
    <property type="protein sequence ID" value="KAK1944343.1"/>
    <property type="molecule type" value="Genomic_DNA"/>
</dbReference>
<name>A0AAD9GUG5_9STRA</name>
<evidence type="ECO:0000313" key="2">
    <source>
        <dbReference type="Proteomes" id="UP001259832"/>
    </source>
</evidence>
<gene>
    <name evidence="1" type="ORF">P3T76_004255</name>
</gene>
<protein>
    <submittedName>
        <fullName evidence="1">Uncharacterized protein</fullName>
    </submittedName>
</protein>
<dbReference type="AlphaFoldDB" id="A0AAD9GUG5"/>
<sequence length="69" mass="7919">MMSTHINRFALESLELVGEGTFNDSHLVFQSSERDNLQQINNTQCTWVEMTNVATYFAGASCEFRRVLE</sequence>
<keyword evidence="2" id="KW-1185">Reference proteome</keyword>
<proteinExistence type="predicted"/>
<accession>A0AAD9GUG5</accession>